<organism evidence="1 2">
    <name type="scientific">Thalassospira lucentensis</name>
    <dbReference type="NCBI Taxonomy" id="168935"/>
    <lineage>
        <taxon>Bacteria</taxon>
        <taxon>Pseudomonadati</taxon>
        <taxon>Pseudomonadota</taxon>
        <taxon>Alphaproteobacteria</taxon>
        <taxon>Rhodospirillales</taxon>
        <taxon>Thalassospiraceae</taxon>
        <taxon>Thalassospira</taxon>
    </lineage>
</organism>
<dbReference type="AlphaFoldDB" id="A0A154L225"/>
<reference evidence="1 2" key="1">
    <citation type="submission" date="2015-12" db="EMBL/GenBank/DDBJ databases">
        <title>Genome sequence of Thalassospira lucentensis MCCC 1A02072.</title>
        <authorList>
            <person name="Lu L."/>
            <person name="Lai Q."/>
            <person name="Shao Z."/>
            <person name="Qian P."/>
        </authorList>
    </citation>
    <scope>NUCLEOTIDE SEQUENCE [LARGE SCALE GENOMIC DNA]</scope>
    <source>
        <strain evidence="1 2">MCCC 1A02072</strain>
    </source>
</reference>
<comment type="caution">
    <text evidence="1">The sequence shown here is derived from an EMBL/GenBank/DDBJ whole genome shotgun (WGS) entry which is preliminary data.</text>
</comment>
<sequence>MSALIGALVASGVSAVLSYYGTSSLQLAAYQMETTKGMFEVKEYQNPDALIFNEVTGLMKVAIFMPREVLRSYHEVEMKECFNEIREECIPQVKHMLNAYRDAIGTGKVEDEVMETIVRSMQKRLEMLPSRQ</sequence>
<proteinExistence type="predicted"/>
<dbReference type="EMBL" id="LPVY01000024">
    <property type="protein sequence ID" value="KZB60982.1"/>
    <property type="molecule type" value="Genomic_DNA"/>
</dbReference>
<evidence type="ECO:0000313" key="2">
    <source>
        <dbReference type="Proteomes" id="UP000076335"/>
    </source>
</evidence>
<name>A0A154L225_9PROT</name>
<protein>
    <submittedName>
        <fullName evidence="1">Uncharacterized protein</fullName>
    </submittedName>
</protein>
<gene>
    <name evidence="1" type="ORF">AUP42_06755</name>
</gene>
<dbReference type="Proteomes" id="UP000076335">
    <property type="component" value="Unassembled WGS sequence"/>
</dbReference>
<evidence type="ECO:0000313" key="1">
    <source>
        <dbReference type="EMBL" id="KZB60982.1"/>
    </source>
</evidence>
<accession>A0A154L225</accession>